<keyword evidence="2" id="KW-1185">Reference proteome</keyword>
<dbReference type="EMBL" id="MF668280">
    <property type="protein sequence ID" value="ASZ74682.1"/>
    <property type="molecule type" value="Genomic_DNA"/>
</dbReference>
<name>A0A249XSG2_9CAUD</name>
<sequence>MSVSDVFNEVELDPFGYAARPDLFARNLTRQPITFNLGKIRWFLGAKGNPDAEQPLPWTVAKSTGFERVWERGDVEVAIDPDFQNVVEVLPGVGSLFRPYVHVQSVPQATVTITHDHSRPGPVMVALFSLDGNTEYFNFHTEMLDKNTCRISMDDPTTFIATVF</sequence>
<reference evidence="2" key="1">
    <citation type="submission" date="2017-08" db="EMBL/GenBank/DDBJ databases">
        <authorList>
            <person name="de Groot N.N."/>
        </authorList>
    </citation>
    <scope>NUCLEOTIDE SEQUENCE [LARGE SCALE GENOMIC DNA]</scope>
</reference>
<proteinExistence type="predicted"/>
<accession>A0A249XSG2</accession>
<evidence type="ECO:0000313" key="2">
    <source>
        <dbReference type="Proteomes" id="UP000226037"/>
    </source>
</evidence>
<evidence type="ECO:0000313" key="1">
    <source>
        <dbReference type="EMBL" id="ASZ74682.1"/>
    </source>
</evidence>
<protein>
    <submittedName>
        <fullName evidence="1">Uncharacterized protein</fullName>
    </submittedName>
</protein>
<gene>
    <name evidence="1" type="ORF">SEA_PHABBA_113</name>
</gene>
<dbReference type="Proteomes" id="UP000226037">
    <property type="component" value="Segment"/>
</dbReference>
<organism evidence="1 2">
    <name type="scientific">Mycobacterium phage Phabba</name>
    <dbReference type="NCBI Taxonomy" id="2027899"/>
    <lineage>
        <taxon>Viruses</taxon>
        <taxon>Duplodnaviria</taxon>
        <taxon>Heunggongvirae</taxon>
        <taxon>Uroviricota</taxon>
        <taxon>Caudoviricetes</taxon>
        <taxon>Ceeclamvirinae</taxon>
        <taxon>Myrnavirus</taxon>
        <taxon>Myrnavirus phabba</taxon>
        <taxon>Myranavirus phabba</taxon>
    </lineage>
</organism>